<dbReference type="AlphaFoldDB" id="A0A4V4HI83"/>
<feature type="compositionally biased region" description="Low complexity" evidence="1">
    <location>
        <begin position="169"/>
        <end position="185"/>
    </location>
</feature>
<feature type="compositionally biased region" description="Basic residues" evidence="1">
    <location>
        <begin position="155"/>
        <end position="167"/>
    </location>
</feature>
<feature type="compositionally biased region" description="Polar residues" evidence="1">
    <location>
        <begin position="118"/>
        <end position="128"/>
    </location>
</feature>
<organism evidence="2 3">
    <name type="scientific">Dendrothele bispora (strain CBS 962.96)</name>
    <dbReference type="NCBI Taxonomy" id="1314807"/>
    <lineage>
        <taxon>Eukaryota</taxon>
        <taxon>Fungi</taxon>
        <taxon>Dikarya</taxon>
        <taxon>Basidiomycota</taxon>
        <taxon>Agaricomycotina</taxon>
        <taxon>Agaricomycetes</taxon>
        <taxon>Agaricomycetidae</taxon>
        <taxon>Agaricales</taxon>
        <taxon>Agaricales incertae sedis</taxon>
        <taxon>Dendrothele</taxon>
    </lineage>
</organism>
<evidence type="ECO:0000313" key="2">
    <source>
        <dbReference type="EMBL" id="THV05626.1"/>
    </source>
</evidence>
<feature type="compositionally biased region" description="Basic and acidic residues" evidence="1">
    <location>
        <begin position="422"/>
        <end position="434"/>
    </location>
</feature>
<evidence type="ECO:0000313" key="3">
    <source>
        <dbReference type="Proteomes" id="UP000297245"/>
    </source>
</evidence>
<evidence type="ECO:0000256" key="1">
    <source>
        <dbReference type="SAM" id="MobiDB-lite"/>
    </source>
</evidence>
<name>A0A4V4HI83_DENBC</name>
<feature type="compositionally biased region" description="Gly residues" evidence="1">
    <location>
        <begin position="135"/>
        <end position="151"/>
    </location>
</feature>
<gene>
    <name evidence="2" type="ORF">K435DRAFT_849870</name>
</gene>
<dbReference type="OrthoDB" id="2355984at2759"/>
<keyword evidence="3" id="KW-1185">Reference proteome</keyword>
<proteinExistence type="predicted"/>
<dbReference type="EMBL" id="ML179048">
    <property type="protein sequence ID" value="THV05626.1"/>
    <property type="molecule type" value="Genomic_DNA"/>
</dbReference>
<feature type="region of interest" description="Disordered" evidence="1">
    <location>
        <begin position="400"/>
        <end position="434"/>
    </location>
</feature>
<feature type="region of interest" description="Disordered" evidence="1">
    <location>
        <begin position="1"/>
        <end position="49"/>
    </location>
</feature>
<feature type="compositionally biased region" description="Pro residues" evidence="1">
    <location>
        <begin position="1"/>
        <end position="10"/>
    </location>
</feature>
<reference evidence="2 3" key="1">
    <citation type="journal article" date="2019" name="Nat. Ecol. Evol.">
        <title>Megaphylogeny resolves global patterns of mushroom evolution.</title>
        <authorList>
            <person name="Varga T."/>
            <person name="Krizsan K."/>
            <person name="Foldi C."/>
            <person name="Dima B."/>
            <person name="Sanchez-Garcia M."/>
            <person name="Sanchez-Ramirez S."/>
            <person name="Szollosi G.J."/>
            <person name="Szarkandi J.G."/>
            <person name="Papp V."/>
            <person name="Albert L."/>
            <person name="Andreopoulos W."/>
            <person name="Angelini C."/>
            <person name="Antonin V."/>
            <person name="Barry K.W."/>
            <person name="Bougher N.L."/>
            <person name="Buchanan P."/>
            <person name="Buyck B."/>
            <person name="Bense V."/>
            <person name="Catcheside P."/>
            <person name="Chovatia M."/>
            <person name="Cooper J."/>
            <person name="Damon W."/>
            <person name="Desjardin D."/>
            <person name="Finy P."/>
            <person name="Geml J."/>
            <person name="Haridas S."/>
            <person name="Hughes K."/>
            <person name="Justo A."/>
            <person name="Karasinski D."/>
            <person name="Kautmanova I."/>
            <person name="Kiss B."/>
            <person name="Kocsube S."/>
            <person name="Kotiranta H."/>
            <person name="LaButti K.M."/>
            <person name="Lechner B.E."/>
            <person name="Liimatainen K."/>
            <person name="Lipzen A."/>
            <person name="Lukacs Z."/>
            <person name="Mihaltcheva S."/>
            <person name="Morgado L.N."/>
            <person name="Niskanen T."/>
            <person name="Noordeloos M.E."/>
            <person name="Ohm R.A."/>
            <person name="Ortiz-Santana B."/>
            <person name="Ovrebo C."/>
            <person name="Racz N."/>
            <person name="Riley R."/>
            <person name="Savchenko A."/>
            <person name="Shiryaev A."/>
            <person name="Soop K."/>
            <person name="Spirin V."/>
            <person name="Szebenyi C."/>
            <person name="Tomsovsky M."/>
            <person name="Tulloss R.E."/>
            <person name="Uehling J."/>
            <person name="Grigoriev I.V."/>
            <person name="Vagvolgyi C."/>
            <person name="Papp T."/>
            <person name="Martin F.M."/>
            <person name="Miettinen O."/>
            <person name="Hibbett D.S."/>
            <person name="Nagy L.G."/>
        </authorList>
    </citation>
    <scope>NUCLEOTIDE SEQUENCE [LARGE SCALE GENOMIC DNA]</scope>
    <source>
        <strain evidence="2 3">CBS 962.96</strain>
    </source>
</reference>
<sequence length="434" mass="47392">MNDEALPPPLQATVTRPPVQAQGLSTYRAPNNSLADEQEQGPPPGVVFDNETVKKLQKVIDDYWDNKLDRASAQTGIVLILTGLPGSPSTHESSIKTWLAQIDSMDSERNLAARRGETSGNDTTTTATRPEGEADGGVVGNHGGNSTGGNNSGSRSHRRKRRRHHRNSPSDGSSSSSSSSSSDSDNGSKRSKFDKDLVPFIAKDKILLETMSSGAQATHALATNYRRGGKAFKDLLKGSVSRPEFPDSEWNAIIQNKVCDFDAILSSIHSLAVPKSLKEKVGVFEIKVEKDVEVTKTVTNEAQWNKAFRLFKRATLHLFPHCDSELATYENHMGDLFLSIDPSLDPRLISYDKAVRNLVANCGDLTLADINHDAFRNTFRTHIENYGAFVVENAQLALTSSSSSSSRDKRPRYASVSTKGHGAHECKEGKTEKN</sequence>
<accession>A0A4V4HI83</accession>
<feature type="region of interest" description="Disordered" evidence="1">
    <location>
        <begin position="113"/>
        <end position="192"/>
    </location>
</feature>
<protein>
    <submittedName>
        <fullName evidence="2">Uncharacterized protein</fullName>
    </submittedName>
</protein>
<feature type="compositionally biased region" description="Polar residues" evidence="1">
    <location>
        <begin position="22"/>
        <end position="35"/>
    </location>
</feature>
<dbReference type="Proteomes" id="UP000297245">
    <property type="component" value="Unassembled WGS sequence"/>
</dbReference>